<evidence type="ECO:0000256" key="4">
    <source>
        <dbReference type="SAM" id="MobiDB-lite"/>
    </source>
</evidence>
<dbReference type="SUPFAM" id="SSF46689">
    <property type="entry name" value="Homeodomain-like"/>
    <property type="match status" value="1"/>
</dbReference>
<keyword evidence="1" id="KW-0805">Transcription regulation</keyword>
<dbReference type="PROSITE" id="PS01124">
    <property type="entry name" value="HTH_ARAC_FAMILY_2"/>
    <property type="match status" value="1"/>
</dbReference>
<gene>
    <name evidence="6" type="primary">rhaS_4</name>
    <name evidence="6" type="ORF">NRB20_55890</name>
</gene>
<feature type="domain" description="HTH araC/xylS-type" evidence="5">
    <location>
        <begin position="218"/>
        <end position="319"/>
    </location>
</feature>
<evidence type="ECO:0000256" key="1">
    <source>
        <dbReference type="ARBA" id="ARBA00023015"/>
    </source>
</evidence>
<dbReference type="GO" id="GO:0043565">
    <property type="term" value="F:sequence-specific DNA binding"/>
    <property type="evidence" value="ECO:0007669"/>
    <property type="project" value="InterPro"/>
</dbReference>
<dbReference type="PANTHER" id="PTHR47893:SF1">
    <property type="entry name" value="REGULATORY PROTEIN PCHR"/>
    <property type="match status" value="1"/>
</dbReference>
<evidence type="ECO:0000313" key="6">
    <source>
        <dbReference type="EMBL" id="MQY22471.1"/>
    </source>
</evidence>
<organism evidence="6 7">
    <name type="scientific">Nocardia macrotermitis</name>
    <dbReference type="NCBI Taxonomy" id="2585198"/>
    <lineage>
        <taxon>Bacteria</taxon>
        <taxon>Bacillati</taxon>
        <taxon>Actinomycetota</taxon>
        <taxon>Actinomycetes</taxon>
        <taxon>Mycobacteriales</taxon>
        <taxon>Nocardiaceae</taxon>
        <taxon>Nocardia</taxon>
    </lineage>
</organism>
<dbReference type="GO" id="GO:0003700">
    <property type="term" value="F:DNA-binding transcription factor activity"/>
    <property type="evidence" value="ECO:0007669"/>
    <property type="project" value="InterPro"/>
</dbReference>
<dbReference type="EMBL" id="WEGK01000013">
    <property type="protein sequence ID" value="MQY22471.1"/>
    <property type="molecule type" value="Genomic_DNA"/>
</dbReference>
<evidence type="ECO:0000256" key="3">
    <source>
        <dbReference type="ARBA" id="ARBA00023163"/>
    </source>
</evidence>
<keyword evidence="3" id="KW-0804">Transcription</keyword>
<dbReference type="AlphaFoldDB" id="A0A7K0DA93"/>
<reference evidence="6 7" key="1">
    <citation type="submission" date="2019-10" db="EMBL/GenBank/DDBJ databases">
        <title>Nocardia macrotermitis sp. nov. and Nocardia aurantia sp. nov., isolated from the gut of fungus growing-termite Macrotermes natalensis.</title>
        <authorList>
            <person name="Benndorf R."/>
            <person name="Schwitalla J."/>
            <person name="Martin K."/>
            <person name="De Beer W."/>
            <person name="Kaster A.-K."/>
            <person name="Vollmers J."/>
            <person name="Poulsen M."/>
            <person name="Beemelmanns C."/>
        </authorList>
    </citation>
    <scope>NUCLEOTIDE SEQUENCE [LARGE SCALE GENOMIC DNA]</scope>
    <source>
        <strain evidence="6 7">RB20</strain>
    </source>
</reference>
<comment type="caution">
    <text evidence="6">The sequence shown here is derived from an EMBL/GenBank/DDBJ whole genome shotgun (WGS) entry which is preliminary data.</text>
</comment>
<dbReference type="InterPro" id="IPR018062">
    <property type="entry name" value="HTH_AraC-typ_CS"/>
</dbReference>
<keyword evidence="2" id="KW-0238">DNA-binding</keyword>
<evidence type="ECO:0000256" key="2">
    <source>
        <dbReference type="ARBA" id="ARBA00023125"/>
    </source>
</evidence>
<dbReference type="RefSeq" id="WP_194290028.1">
    <property type="nucleotide sequence ID" value="NZ_WEGK01000013.1"/>
</dbReference>
<feature type="compositionally biased region" description="Basic and acidic residues" evidence="4">
    <location>
        <begin position="319"/>
        <end position="333"/>
    </location>
</feature>
<dbReference type="InterPro" id="IPR009057">
    <property type="entry name" value="Homeodomain-like_sf"/>
</dbReference>
<dbReference type="Gene3D" id="1.10.10.60">
    <property type="entry name" value="Homeodomain-like"/>
    <property type="match status" value="1"/>
</dbReference>
<accession>A0A7K0DA93</accession>
<evidence type="ECO:0000259" key="5">
    <source>
        <dbReference type="PROSITE" id="PS01124"/>
    </source>
</evidence>
<dbReference type="PRINTS" id="PR00032">
    <property type="entry name" value="HTHARAC"/>
</dbReference>
<dbReference type="PROSITE" id="PS00041">
    <property type="entry name" value="HTH_ARAC_FAMILY_1"/>
    <property type="match status" value="1"/>
</dbReference>
<dbReference type="PANTHER" id="PTHR47893">
    <property type="entry name" value="REGULATORY PROTEIN PCHR"/>
    <property type="match status" value="1"/>
</dbReference>
<dbReference type="InterPro" id="IPR053142">
    <property type="entry name" value="PchR_regulatory_protein"/>
</dbReference>
<dbReference type="Pfam" id="PF12833">
    <property type="entry name" value="HTH_18"/>
    <property type="match status" value="1"/>
</dbReference>
<feature type="region of interest" description="Disordered" evidence="4">
    <location>
        <begin position="312"/>
        <end position="333"/>
    </location>
</feature>
<evidence type="ECO:0000313" key="7">
    <source>
        <dbReference type="Proteomes" id="UP000438448"/>
    </source>
</evidence>
<dbReference type="Proteomes" id="UP000438448">
    <property type="component" value="Unassembled WGS sequence"/>
</dbReference>
<sequence length="333" mass="36579">MANGSASSPARTFATDVTTSRTAREGFNVFRRDWEAQVGESWRPNELDAATTREFKVNIRSVSVHDVMIGDIYTASYVGRTTLADGGVLMHLIRHGSWRFGTPEERGEDVTVPAGGFIVRRDGPYALYNMAFGSMADILLLPAAVVAPLLGGRLVRGSTDSAEMRVLTAHTYTIREIAGDLTPAGLQAARDALLELVKGAIRRELDDVEPRLASALARAAMDIADQHLTDPDLTPAELARQLNVSVRTLHRAFSSTGETMAAYIRRNRLEQARIDLVAPPEQRLGVSEVAARYQFTDSSHFTRAFKAQYGQTPTRFARAPHEEVDPATDRARE</sequence>
<dbReference type="InterPro" id="IPR018060">
    <property type="entry name" value="HTH_AraC"/>
</dbReference>
<proteinExistence type="predicted"/>
<protein>
    <submittedName>
        <fullName evidence="6">HTH-type transcriptional activator RhaS</fullName>
    </submittedName>
</protein>
<name>A0A7K0DA93_9NOCA</name>
<keyword evidence="7" id="KW-1185">Reference proteome</keyword>
<dbReference type="InterPro" id="IPR020449">
    <property type="entry name" value="Tscrpt_reg_AraC-type_HTH"/>
</dbReference>
<dbReference type="SMART" id="SM00342">
    <property type="entry name" value="HTH_ARAC"/>
    <property type="match status" value="1"/>
</dbReference>